<dbReference type="STRING" id="135651.G0MRJ9"/>
<dbReference type="GO" id="GO:0016491">
    <property type="term" value="F:oxidoreductase activity"/>
    <property type="evidence" value="ECO:0007669"/>
    <property type="project" value="UniProtKB-KW"/>
</dbReference>
<dbReference type="CDD" id="cd05356">
    <property type="entry name" value="17beta-HSD1_like_SDR_c"/>
    <property type="match status" value="1"/>
</dbReference>
<evidence type="ECO:0000256" key="4">
    <source>
        <dbReference type="SAM" id="Phobius"/>
    </source>
</evidence>
<feature type="transmembrane region" description="Helical" evidence="4">
    <location>
        <begin position="6"/>
        <end position="36"/>
    </location>
</feature>
<keyword evidence="4" id="KW-1133">Transmembrane helix</keyword>
<keyword evidence="1" id="KW-0443">Lipid metabolism</keyword>
<organism evidence="6">
    <name type="scientific">Caenorhabditis brenneri</name>
    <name type="common">Nematode worm</name>
    <dbReference type="NCBI Taxonomy" id="135651"/>
    <lineage>
        <taxon>Eukaryota</taxon>
        <taxon>Metazoa</taxon>
        <taxon>Ecdysozoa</taxon>
        <taxon>Nematoda</taxon>
        <taxon>Chromadorea</taxon>
        <taxon>Rhabditida</taxon>
        <taxon>Rhabditina</taxon>
        <taxon>Rhabditomorpha</taxon>
        <taxon>Rhabditoidea</taxon>
        <taxon>Rhabditidae</taxon>
        <taxon>Peloderinae</taxon>
        <taxon>Caenorhabditis</taxon>
    </lineage>
</organism>
<evidence type="ECO:0000313" key="5">
    <source>
        <dbReference type="EMBL" id="EGT42682.1"/>
    </source>
</evidence>
<dbReference type="PANTHER" id="PTHR43086">
    <property type="entry name" value="VERY-LONG-CHAIN 3-OXOOACYL-COA REDUCTASE"/>
    <property type="match status" value="1"/>
</dbReference>
<accession>G0MRJ9</accession>
<dbReference type="eggNOG" id="KOG1014">
    <property type="taxonomic scope" value="Eukaryota"/>
</dbReference>
<dbReference type="HOGENOM" id="CLU_010194_38_0_1"/>
<sequence>MNIEWFVIGAGAVVLLYIFYRIVLVFFNILGPYVFFRPIDLKKKAGASWAIVTGATDGIGKSYCFELARRGFNIYLVSRTESKLVQTKKDILAKHPNVQIHYATFDFTNPSSTGYKELLSQLNEVNIGILINNVGMFFEYPDYIHQMGGGLEKLVDVAIVNMLPPTLKYVSWLTATLRKEYGHQGILFQTITPFIVATKMAGNPNTSFFYPDSDSFAKSALNTIGNSNDTTGYIAHQLQYEMMNLMPEFLFDRAVLKTSAELKERALKNREETSLP</sequence>
<keyword evidence="1" id="KW-0444">Lipid biosynthesis</keyword>
<evidence type="ECO:0000256" key="3">
    <source>
        <dbReference type="ARBA" id="ARBA00038261"/>
    </source>
</evidence>
<evidence type="ECO:0000256" key="2">
    <source>
        <dbReference type="ARBA" id="ARBA00023002"/>
    </source>
</evidence>
<protein>
    <submittedName>
        <fullName evidence="5">Uncharacterized protein</fullName>
    </submittedName>
</protein>
<dbReference type="InterPro" id="IPR002347">
    <property type="entry name" value="SDR_fam"/>
</dbReference>
<keyword evidence="2" id="KW-0560">Oxidoreductase</keyword>
<dbReference type="EMBL" id="GL379809">
    <property type="protein sequence ID" value="EGT42682.1"/>
    <property type="molecule type" value="Genomic_DNA"/>
</dbReference>
<comment type="similarity">
    <text evidence="3">Belongs to the short-chain dehydrogenases/reductases (SDR) family. 17-beta-HSD 3 subfamily.</text>
</comment>
<keyword evidence="6" id="KW-1185">Reference proteome</keyword>
<dbReference type="Gene3D" id="3.40.50.720">
    <property type="entry name" value="NAD(P)-binding Rossmann-like Domain"/>
    <property type="match status" value="1"/>
</dbReference>
<name>G0MRJ9_CAEBE</name>
<proteinExistence type="inferred from homology"/>
<dbReference type="PANTHER" id="PTHR43086:SF1">
    <property type="entry name" value="STEROID DEHYDROGENASE 1-RELATED"/>
    <property type="match status" value="1"/>
</dbReference>
<dbReference type="GO" id="GO:0005783">
    <property type="term" value="C:endoplasmic reticulum"/>
    <property type="evidence" value="ECO:0007669"/>
    <property type="project" value="TreeGrafter"/>
</dbReference>
<gene>
    <name evidence="5" type="ORF">CAEBREN_19665</name>
</gene>
<keyword evidence="4" id="KW-0812">Transmembrane</keyword>
<dbReference type="GO" id="GO:0006694">
    <property type="term" value="P:steroid biosynthetic process"/>
    <property type="evidence" value="ECO:0007669"/>
    <property type="project" value="UniProtKB-KW"/>
</dbReference>
<dbReference type="AlphaFoldDB" id="G0MRJ9"/>
<dbReference type="Proteomes" id="UP000008068">
    <property type="component" value="Unassembled WGS sequence"/>
</dbReference>
<keyword evidence="1" id="KW-0752">Steroid biosynthesis</keyword>
<dbReference type="InterPro" id="IPR036291">
    <property type="entry name" value="NAD(P)-bd_dom_sf"/>
</dbReference>
<dbReference type="OrthoDB" id="5545019at2759"/>
<dbReference type="SUPFAM" id="SSF51735">
    <property type="entry name" value="NAD(P)-binding Rossmann-fold domains"/>
    <property type="match status" value="1"/>
</dbReference>
<dbReference type="PIRSF" id="PIRSF000126">
    <property type="entry name" value="11-beta-HSD1"/>
    <property type="match status" value="1"/>
</dbReference>
<dbReference type="GO" id="GO:0030497">
    <property type="term" value="P:fatty acid elongation"/>
    <property type="evidence" value="ECO:0007669"/>
    <property type="project" value="TreeGrafter"/>
</dbReference>
<reference evidence="6" key="1">
    <citation type="submission" date="2011-07" db="EMBL/GenBank/DDBJ databases">
        <authorList>
            <consortium name="Caenorhabditis brenneri Sequencing and Analysis Consortium"/>
            <person name="Wilson R.K."/>
        </authorList>
    </citation>
    <scope>NUCLEOTIDE SEQUENCE [LARGE SCALE GENOMIC DNA]</scope>
    <source>
        <strain evidence="6">PB2801</strain>
    </source>
</reference>
<evidence type="ECO:0000313" key="6">
    <source>
        <dbReference type="Proteomes" id="UP000008068"/>
    </source>
</evidence>
<dbReference type="Pfam" id="PF00106">
    <property type="entry name" value="adh_short"/>
    <property type="match status" value="1"/>
</dbReference>
<keyword evidence="4" id="KW-0472">Membrane</keyword>
<dbReference type="InParanoid" id="G0MRJ9"/>
<evidence type="ECO:0000256" key="1">
    <source>
        <dbReference type="ARBA" id="ARBA00022955"/>
    </source>
</evidence>